<protein>
    <submittedName>
        <fullName evidence="1">Uncharacterized protein</fullName>
    </submittedName>
</protein>
<proteinExistence type="predicted"/>
<gene>
    <name evidence="1" type="ORF">KC685_01215</name>
</gene>
<sequence length="155" mass="17927">MQLVQYARAIQAWRAVEAIKEGNDRGPFLTYLKGRLADIEYVEKARGSVIDEVRRILGEEDGQMVIPSIYRNNVSGDNTDLKMRGMSDMEIGDHLLQELMRVNVERSENKYISGSSWLENLLVIRQRMMEFKVQVENLLKRYGGLENAVEEEVFL</sequence>
<accession>A0A955I4L3</accession>
<name>A0A955I4L3_9BACT</name>
<dbReference type="Proteomes" id="UP000741282">
    <property type="component" value="Unassembled WGS sequence"/>
</dbReference>
<dbReference type="AlphaFoldDB" id="A0A955I4L3"/>
<reference evidence="1" key="1">
    <citation type="submission" date="2020-04" db="EMBL/GenBank/DDBJ databases">
        <authorList>
            <person name="Zhang T."/>
        </authorList>
    </citation>
    <scope>NUCLEOTIDE SEQUENCE</scope>
    <source>
        <strain evidence="1">HKST-UBA17</strain>
    </source>
</reference>
<organism evidence="1 2">
    <name type="scientific">Candidatus Dojkabacteria bacterium</name>
    <dbReference type="NCBI Taxonomy" id="2099670"/>
    <lineage>
        <taxon>Bacteria</taxon>
        <taxon>Candidatus Dojkabacteria</taxon>
    </lineage>
</organism>
<evidence type="ECO:0000313" key="2">
    <source>
        <dbReference type="Proteomes" id="UP000741282"/>
    </source>
</evidence>
<dbReference type="EMBL" id="JAGQLN010000003">
    <property type="protein sequence ID" value="MCA9376523.1"/>
    <property type="molecule type" value="Genomic_DNA"/>
</dbReference>
<comment type="caution">
    <text evidence="1">The sequence shown here is derived from an EMBL/GenBank/DDBJ whole genome shotgun (WGS) entry which is preliminary data.</text>
</comment>
<evidence type="ECO:0000313" key="1">
    <source>
        <dbReference type="EMBL" id="MCA9376523.1"/>
    </source>
</evidence>
<reference evidence="1" key="2">
    <citation type="journal article" date="2021" name="Microbiome">
        <title>Successional dynamics and alternative stable states in a saline activated sludge microbial community over 9 years.</title>
        <authorList>
            <person name="Wang Y."/>
            <person name="Ye J."/>
            <person name="Ju F."/>
            <person name="Liu L."/>
            <person name="Boyd J.A."/>
            <person name="Deng Y."/>
            <person name="Parks D.H."/>
            <person name="Jiang X."/>
            <person name="Yin X."/>
            <person name="Woodcroft B.J."/>
            <person name="Tyson G.W."/>
            <person name="Hugenholtz P."/>
            <person name="Polz M.F."/>
            <person name="Zhang T."/>
        </authorList>
    </citation>
    <scope>NUCLEOTIDE SEQUENCE</scope>
    <source>
        <strain evidence="1">HKST-UBA17</strain>
    </source>
</reference>